<dbReference type="InterPro" id="IPR009279">
    <property type="entry name" value="Portal_Mu"/>
</dbReference>
<dbReference type="EMBL" id="LR796584">
    <property type="protein sequence ID" value="CAB4152347.1"/>
    <property type="molecule type" value="Genomic_DNA"/>
</dbReference>
<sequence>MVNFKNLFGIFNREERAKVAAVPMPNDRKYIYYQNTEAPTAKKYTRNDVGLAFNYARRNGNYKDYLEISEAAMLDDHVATIFKTILYSLSSRKILVLEKKGKENEILTDKINKDWVEKVQFFFLKTKFFGFGCLELGNWDDAESDFTFCTDVSRFLIKPEIQGISRSTGQDGVIIDLNADENKNFIYIFNSQLGDLAPALLPFVSKKNAELAMDNFNGKQSGSFLVYTTPSDLTNENTKRNISFSLASFATSGSIMMPKDDKIEIISTPSDSVTANMASADYFMKAISKALMGQTMLFSDGSSLSQAKVHENQAELFLMAYLQSFENFLNSDFKKAASFCGLELTNYTLKLSNIKPSLEEKLKVYDLLLKNFDIDEKIISSEFGVEVENKTFRQQDGF</sequence>
<protein>
    <recommendedName>
        <fullName evidence="2">Portal protein</fullName>
    </recommendedName>
</protein>
<accession>A0A6J5N209</accession>
<dbReference type="Pfam" id="PF06074">
    <property type="entry name" value="Portal_Mu"/>
    <property type="match status" value="1"/>
</dbReference>
<organism evidence="1">
    <name type="scientific">uncultured Caudovirales phage</name>
    <dbReference type="NCBI Taxonomy" id="2100421"/>
    <lineage>
        <taxon>Viruses</taxon>
        <taxon>Duplodnaviria</taxon>
        <taxon>Heunggongvirae</taxon>
        <taxon>Uroviricota</taxon>
        <taxon>Caudoviricetes</taxon>
        <taxon>Peduoviridae</taxon>
        <taxon>Maltschvirus</taxon>
        <taxon>Maltschvirus maltsch</taxon>
    </lineage>
</organism>
<proteinExistence type="predicted"/>
<reference evidence="1" key="1">
    <citation type="submission" date="2020-04" db="EMBL/GenBank/DDBJ databases">
        <authorList>
            <person name="Chiriac C."/>
            <person name="Salcher M."/>
            <person name="Ghai R."/>
            <person name="Kavagutti S V."/>
        </authorList>
    </citation>
    <scope>NUCLEOTIDE SEQUENCE</scope>
</reference>
<evidence type="ECO:0008006" key="2">
    <source>
        <dbReference type="Google" id="ProtNLM"/>
    </source>
</evidence>
<evidence type="ECO:0000313" key="1">
    <source>
        <dbReference type="EMBL" id="CAB4152347.1"/>
    </source>
</evidence>
<name>A0A6J5N209_9CAUD</name>
<gene>
    <name evidence="1" type="ORF">UFOVP615_7</name>
</gene>